<accession>A0AAX2SQ18</accession>
<evidence type="ECO:0000313" key="5">
    <source>
        <dbReference type="EMBL" id="TGB10639.1"/>
    </source>
</evidence>
<dbReference type="GO" id="GO:0009317">
    <property type="term" value="C:acetyl-CoA carboxylase complex"/>
    <property type="evidence" value="ECO:0007669"/>
    <property type="project" value="InterPro"/>
</dbReference>
<dbReference type="Gene3D" id="2.40.50.100">
    <property type="match status" value="1"/>
</dbReference>
<evidence type="ECO:0000313" key="6">
    <source>
        <dbReference type="Proteomes" id="UP000297521"/>
    </source>
</evidence>
<keyword evidence="2 3" id="KW-0092">Biotin</keyword>
<reference evidence="5" key="2">
    <citation type="submission" date="2019-04" db="EMBL/GenBank/DDBJ databases">
        <authorList>
            <person name="Bisanz J.E."/>
            <person name="Chagwedera N.D."/>
            <person name="Chawla A."/>
            <person name="Turnbaugh P.J."/>
        </authorList>
    </citation>
    <scope>NUCLEOTIDE SEQUENCE</scope>
    <source>
        <strain evidence="5">I8-5</strain>
    </source>
</reference>
<dbReference type="Pfam" id="PF00364">
    <property type="entry name" value="Biotin_lipoyl"/>
    <property type="match status" value="1"/>
</dbReference>
<dbReference type="GeneID" id="77191706"/>
<evidence type="ECO:0000256" key="1">
    <source>
        <dbReference type="ARBA" id="ARBA00017562"/>
    </source>
</evidence>
<proteinExistence type="predicted"/>
<dbReference type="InterPro" id="IPR000089">
    <property type="entry name" value="Biotin_lipoyl"/>
</dbReference>
<comment type="function">
    <text evidence="3">This protein is a component of the acetyl coenzyme A carboxylase complex; first, biotin carboxylase catalyzes the carboxylation of the carrier protein and then the transcarboxylase transfers the carboxyl group to form malonyl-CoA.</text>
</comment>
<name>A0AAX2SQ18_LIMRT</name>
<keyword evidence="3" id="KW-0275">Fatty acid biosynthesis</keyword>
<dbReference type="GO" id="GO:0006633">
    <property type="term" value="P:fatty acid biosynthetic process"/>
    <property type="evidence" value="ECO:0007669"/>
    <property type="project" value="UniProtKB-KW"/>
</dbReference>
<evidence type="ECO:0000256" key="2">
    <source>
        <dbReference type="ARBA" id="ARBA00023267"/>
    </source>
</evidence>
<feature type="domain" description="Lipoyl-binding" evidence="4">
    <location>
        <begin position="60"/>
        <end position="136"/>
    </location>
</feature>
<evidence type="ECO:0000259" key="4">
    <source>
        <dbReference type="PROSITE" id="PS50968"/>
    </source>
</evidence>
<dbReference type="CDD" id="cd06850">
    <property type="entry name" value="biotinyl_domain"/>
    <property type="match status" value="1"/>
</dbReference>
<reference evidence="5" key="1">
    <citation type="journal article" date="2019" name="Cell Metab.">
        <title>Nutrient sensing in CD11c cells alters the gut microbiome to regulate food intake and body mass.</title>
        <authorList>
            <person name="Chagwedera N.D."/>
            <person name="Ang Q.Y."/>
            <person name="Bisanz J.E."/>
            <person name="Leong Y.A."/>
            <person name="Ganeshan K."/>
            <person name="Cai J."/>
            <person name="Patterson A.D."/>
            <person name="Turnbaugh P.J."/>
            <person name="Chawla A."/>
        </authorList>
    </citation>
    <scope>NUCLEOTIDE SEQUENCE</scope>
    <source>
        <strain evidence="5">I8-5</strain>
    </source>
</reference>
<dbReference type="InterPro" id="IPR050709">
    <property type="entry name" value="Biotin_Carboxyl_Carrier/Decarb"/>
</dbReference>
<dbReference type="Proteomes" id="UP000297521">
    <property type="component" value="Unassembled WGS sequence"/>
</dbReference>
<dbReference type="PRINTS" id="PR01071">
    <property type="entry name" value="ACOABIOTINCC"/>
</dbReference>
<dbReference type="InterPro" id="IPR011053">
    <property type="entry name" value="Single_hybrid_motif"/>
</dbReference>
<organism evidence="5 6">
    <name type="scientific">Limosilactobacillus reuteri</name>
    <name type="common">Lactobacillus reuteri</name>
    <dbReference type="NCBI Taxonomy" id="1598"/>
    <lineage>
        <taxon>Bacteria</taxon>
        <taxon>Bacillati</taxon>
        <taxon>Bacillota</taxon>
        <taxon>Bacilli</taxon>
        <taxon>Lactobacillales</taxon>
        <taxon>Lactobacillaceae</taxon>
        <taxon>Limosilactobacillus</taxon>
    </lineage>
</organism>
<keyword evidence="3" id="KW-0276">Fatty acid metabolism</keyword>
<dbReference type="PROSITE" id="PS50968">
    <property type="entry name" value="BIOTINYL_LIPOYL"/>
    <property type="match status" value="1"/>
</dbReference>
<keyword evidence="3" id="KW-0443">Lipid metabolism</keyword>
<evidence type="ECO:0000256" key="3">
    <source>
        <dbReference type="RuleBase" id="RU364072"/>
    </source>
</evidence>
<dbReference type="EMBL" id="SRKR01000012">
    <property type="protein sequence ID" value="TGB10639.1"/>
    <property type="molecule type" value="Genomic_DNA"/>
</dbReference>
<dbReference type="RefSeq" id="WP_122481650.1">
    <property type="nucleotide sequence ID" value="NZ_PUXG01000030.1"/>
</dbReference>
<sequence>MDFQEIQQLIQTFKQSKIRELKIDDSNFHIHLSKNEYGKREEDLFQNKPEEISENEKKATRLIKAPIVGTIYLAPSPTSEPFVKIGNQINIGDTVCVIESMKIMTEIKSDVAGIIEEINVKNGELIEVDQPLFTILSKEAN</sequence>
<dbReference type="GO" id="GO:0003989">
    <property type="term" value="F:acetyl-CoA carboxylase activity"/>
    <property type="evidence" value="ECO:0007669"/>
    <property type="project" value="InterPro"/>
</dbReference>
<comment type="pathway">
    <text evidence="3">Lipid metabolism; fatty acid biosynthesis.</text>
</comment>
<dbReference type="SUPFAM" id="SSF51230">
    <property type="entry name" value="Single hybrid motif"/>
    <property type="match status" value="1"/>
</dbReference>
<gene>
    <name evidence="5" type="ORF">E5F87_07300</name>
</gene>
<dbReference type="PANTHER" id="PTHR45266:SF3">
    <property type="entry name" value="OXALOACETATE DECARBOXYLASE ALPHA CHAIN"/>
    <property type="match status" value="1"/>
</dbReference>
<dbReference type="PANTHER" id="PTHR45266">
    <property type="entry name" value="OXALOACETATE DECARBOXYLASE ALPHA CHAIN"/>
    <property type="match status" value="1"/>
</dbReference>
<dbReference type="AlphaFoldDB" id="A0AAX2SQ18"/>
<keyword evidence="3" id="KW-0444">Lipid biosynthesis</keyword>
<dbReference type="InterPro" id="IPR001249">
    <property type="entry name" value="AcCoA_biotinCC"/>
</dbReference>
<protein>
    <recommendedName>
        <fullName evidence="1 3">Biotin carboxyl carrier protein of acetyl-CoA carboxylase</fullName>
    </recommendedName>
</protein>
<comment type="caution">
    <text evidence="5">The sequence shown here is derived from an EMBL/GenBank/DDBJ whole genome shotgun (WGS) entry which is preliminary data.</text>
</comment>